<comment type="caution">
    <text evidence="2">The sequence shown here is derived from an EMBL/GenBank/DDBJ whole genome shotgun (WGS) entry which is preliminary data.</text>
</comment>
<name>A0ABP7FWK6_9ACTN</name>
<protein>
    <recommendedName>
        <fullName evidence="1">DUF397 domain-containing protein</fullName>
    </recommendedName>
</protein>
<dbReference type="RefSeq" id="WP_344972541.1">
    <property type="nucleotide sequence ID" value="NZ_BAABDD010000014.1"/>
</dbReference>
<reference evidence="3" key="1">
    <citation type="journal article" date="2019" name="Int. J. Syst. Evol. Microbiol.">
        <title>The Global Catalogue of Microorganisms (GCM) 10K type strain sequencing project: providing services to taxonomists for standard genome sequencing and annotation.</title>
        <authorList>
            <consortium name="The Broad Institute Genomics Platform"/>
            <consortium name="The Broad Institute Genome Sequencing Center for Infectious Disease"/>
            <person name="Wu L."/>
            <person name="Ma J."/>
        </authorList>
    </citation>
    <scope>NUCLEOTIDE SEQUENCE [LARGE SCALE GENOMIC DNA]</scope>
    <source>
        <strain evidence="3">JCM 17137</strain>
    </source>
</reference>
<evidence type="ECO:0000313" key="3">
    <source>
        <dbReference type="Proteomes" id="UP001500908"/>
    </source>
</evidence>
<dbReference type="Proteomes" id="UP001500908">
    <property type="component" value="Unassembled WGS sequence"/>
</dbReference>
<keyword evidence="3" id="KW-1185">Reference proteome</keyword>
<dbReference type="Pfam" id="PF04149">
    <property type="entry name" value="DUF397"/>
    <property type="match status" value="1"/>
</dbReference>
<organism evidence="2 3">
    <name type="scientific">Salinactinospora qingdaonensis</name>
    <dbReference type="NCBI Taxonomy" id="702744"/>
    <lineage>
        <taxon>Bacteria</taxon>
        <taxon>Bacillati</taxon>
        <taxon>Actinomycetota</taxon>
        <taxon>Actinomycetes</taxon>
        <taxon>Streptosporangiales</taxon>
        <taxon>Nocardiopsidaceae</taxon>
        <taxon>Salinactinospora</taxon>
    </lineage>
</organism>
<dbReference type="InterPro" id="IPR007278">
    <property type="entry name" value="DUF397"/>
</dbReference>
<sequence length="63" mass="7084">MTANQHVWHKSSYSNQTGGHCVEVAEAVAAVYVRDTQHRERGHLAFSPAEWAALLSEVKHDRL</sequence>
<feature type="domain" description="DUF397" evidence="1">
    <location>
        <begin position="7"/>
        <end position="59"/>
    </location>
</feature>
<gene>
    <name evidence="2" type="ORF">GCM10022402_31790</name>
</gene>
<evidence type="ECO:0000259" key="1">
    <source>
        <dbReference type="Pfam" id="PF04149"/>
    </source>
</evidence>
<dbReference type="EMBL" id="BAABDD010000014">
    <property type="protein sequence ID" value="GAA3750246.1"/>
    <property type="molecule type" value="Genomic_DNA"/>
</dbReference>
<evidence type="ECO:0000313" key="2">
    <source>
        <dbReference type="EMBL" id="GAA3750246.1"/>
    </source>
</evidence>
<proteinExistence type="predicted"/>
<accession>A0ABP7FWK6</accession>